<keyword evidence="1" id="KW-1133">Transmembrane helix</keyword>
<sequence length="131" mass="14907">MNTLNSKPNPTKNILDIGQSIIAKIVGILETRLNLIILEIEEEKFKVLQILLMIGLIFLFASLGFFCLLILILWSVNPQYRIAVLVAISTTLLSLSFIFSVLVFKKSRQSTLLQHSCEELKIDRSMLEDKK</sequence>
<accession>A0A2P5SZU3</accession>
<dbReference type="AlphaFoldDB" id="A0A2P5SZU3"/>
<dbReference type="InterPro" id="IPR009937">
    <property type="entry name" value="Phage_holin_3_6"/>
</dbReference>
<protein>
    <recommendedName>
        <fullName evidence="4">Inner membrane protein YqjE</fullName>
    </recommendedName>
</protein>
<dbReference type="OrthoDB" id="6505013at2"/>
<keyword evidence="1" id="KW-0472">Membrane</keyword>
<organism evidence="2 3">
    <name type="scientific">Candidatus Pantoea edessiphila</name>
    <dbReference type="NCBI Taxonomy" id="2044610"/>
    <lineage>
        <taxon>Bacteria</taxon>
        <taxon>Pseudomonadati</taxon>
        <taxon>Pseudomonadota</taxon>
        <taxon>Gammaproteobacteria</taxon>
        <taxon>Enterobacterales</taxon>
        <taxon>Erwiniaceae</taxon>
        <taxon>Pantoea</taxon>
    </lineage>
</organism>
<evidence type="ECO:0000313" key="3">
    <source>
        <dbReference type="Proteomes" id="UP000296153"/>
    </source>
</evidence>
<evidence type="ECO:0008006" key="4">
    <source>
        <dbReference type="Google" id="ProtNLM"/>
    </source>
</evidence>
<keyword evidence="1" id="KW-0812">Transmembrane</keyword>
<name>A0A2P5SZU3_9GAMM</name>
<dbReference type="EMBL" id="PDKT01000003">
    <property type="protein sequence ID" value="PPI87822.1"/>
    <property type="molecule type" value="Genomic_DNA"/>
</dbReference>
<evidence type="ECO:0000256" key="1">
    <source>
        <dbReference type="SAM" id="Phobius"/>
    </source>
</evidence>
<feature type="transmembrane region" description="Helical" evidence="1">
    <location>
        <begin position="50"/>
        <end position="76"/>
    </location>
</feature>
<gene>
    <name evidence="2" type="ORF">CRV12_02385</name>
</gene>
<dbReference type="RefSeq" id="WP_136131067.1">
    <property type="nucleotide sequence ID" value="NZ_PDKT01000003.1"/>
</dbReference>
<evidence type="ECO:0000313" key="2">
    <source>
        <dbReference type="EMBL" id="PPI87822.1"/>
    </source>
</evidence>
<proteinExistence type="predicted"/>
<dbReference type="Pfam" id="PF07332">
    <property type="entry name" value="Phage_holin_3_6"/>
    <property type="match status" value="1"/>
</dbReference>
<feature type="transmembrane region" description="Helical" evidence="1">
    <location>
        <begin position="82"/>
        <end position="104"/>
    </location>
</feature>
<reference evidence="2 3" key="1">
    <citation type="journal article" date="2018" name="Genome Biol. Evol.">
        <title>Cladogenesis and Genomic Streamlining in Extracellular Endosymbionts of Tropical Stink Bugs.</title>
        <authorList>
            <person name="Otero-Bravo A."/>
            <person name="Goffredi S."/>
            <person name="Sabree Z.L."/>
        </authorList>
    </citation>
    <scope>NUCLEOTIDE SEQUENCE [LARGE SCALE GENOMIC DNA]</scope>
    <source>
        <strain evidence="2 3">SoEE</strain>
    </source>
</reference>
<dbReference type="Proteomes" id="UP000296153">
    <property type="component" value="Unassembled WGS sequence"/>
</dbReference>
<comment type="caution">
    <text evidence="2">The sequence shown here is derived from an EMBL/GenBank/DDBJ whole genome shotgun (WGS) entry which is preliminary data.</text>
</comment>